<feature type="compositionally biased region" description="Basic and acidic residues" evidence="1">
    <location>
        <begin position="20"/>
        <end position="30"/>
    </location>
</feature>
<reference evidence="2" key="1">
    <citation type="submission" date="2021-02" db="EMBL/GenBank/DDBJ databases">
        <authorList>
            <person name="Nowell W R."/>
        </authorList>
    </citation>
    <scope>NUCLEOTIDE SEQUENCE</scope>
</reference>
<sequence>MNEKETNNTIKTTEVVTRHVVHEPESHISTESEDLPPPLPPLPPLNKKT</sequence>
<organism evidence="2 3">
    <name type="scientific">Rotaria socialis</name>
    <dbReference type="NCBI Taxonomy" id="392032"/>
    <lineage>
        <taxon>Eukaryota</taxon>
        <taxon>Metazoa</taxon>
        <taxon>Spiralia</taxon>
        <taxon>Gnathifera</taxon>
        <taxon>Rotifera</taxon>
        <taxon>Eurotatoria</taxon>
        <taxon>Bdelloidea</taxon>
        <taxon>Philodinida</taxon>
        <taxon>Philodinidae</taxon>
        <taxon>Rotaria</taxon>
    </lineage>
</organism>
<comment type="caution">
    <text evidence="2">The sequence shown here is derived from an EMBL/GenBank/DDBJ whole genome shotgun (WGS) entry which is preliminary data.</text>
</comment>
<accession>A0A821ZZY5</accession>
<feature type="non-terminal residue" evidence="2">
    <location>
        <position position="49"/>
    </location>
</feature>
<dbReference type="AlphaFoldDB" id="A0A821ZZY5"/>
<evidence type="ECO:0000256" key="1">
    <source>
        <dbReference type="SAM" id="MobiDB-lite"/>
    </source>
</evidence>
<gene>
    <name evidence="2" type="ORF">UJA718_LOCUS50145</name>
</gene>
<dbReference type="Proteomes" id="UP000663873">
    <property type="component" value="Unassembled WGS sequence"/>
</dbReference>
<evidence type="ECO:0000313" key="3">
    <source>
        <dbReference type="Proteomes" id="UP000663873"/>
    </source>
</evidence>
<feature type="region of interest" description="Disordered" evidence="1">
    <location>
        <begin position="20"/>
        <end position="49"/>
    </location>
</feature>
<keyword evidence="3" id="KW-1185">Reference proteome</keyword>
<dbReference type="EMBL" id="CAJOBP010109389">
    <property type="protein sequence ID" value="CAF4998051.1"/>
    <property type="molecule type" value="Genomic_DNA"/>
</dbReference>
<protein>
    <submittedName>
        <fullName evidence="2">Uncharacterized protein</fullName>
    </submittedName>
</protein>
<proteinExistence type="predicted"/>
<name>A0A821ZZY5_9BILA</name>
<feature type="compositionally biased region" description="Pro residues" evidence="1">
    <location>
        <begin position="35"/>
        <end position="49"/>
    </location>
</feature>
<evidence type="ECO:0000313" key="2">
    <source>
        <dbReference type="EMBL" id="CAF4998051.1"/>
    </source>
</evidence>